<dbReference type="Proteomes" id="UP000076962">
    <property type="component" value="Unassembled WGS sequence"/>
</dbReference>
<name>A0A176S1H6_9GAMM</name>
<dbReference type="EMBL" id="LUTY01001404">
    <property type="protein sequence ID" value="OAD21769.1"/>
    <property type="molecule type" value="Genomic_DNA"/>
</dbReference>
<comment type="caution">
    <text evidence="1">The sequence shown here is derived from an EMBL/GenBank/DDBJ whole genome shotgun (WGS) entry which is preliminary data.</text>
</comment>
<reference evidence="1 2" key="1">
    <citation type="submission" date="2016-05" db="EMBL/GenBank/DDBJ databases">
        <title>Single-cell genome of chain-forming Candidatus Thiomargarita nelsonii and comparison to other large sulfur-oxidizing bacteria.</title>
        <authorList>
            <person name="Winkel M."/>
            <person name="Salman V."/>
            <person name="Woyke T."/>
            <person name="Schulz-Vogt H."/>
            <person name="Richter M."/>
            <person name="Flood B."/>
            <person name="Bailey J."/>
            <person name="Amann R."/>
            <person name="Mussmann M."/>
        </authorList>
    </citation>
    <scope>NUCLEOTIDE SEQUENCE [LARGE SCALE GENOMIC DNA]</scope>
    <source>
        <strain evidence="1 2">THI036</strain>
    </source>
</reference>
<evidence type="ECO:0000313" key="2">
    <source>
        <dbReference type="Proteomes" id="UP000076962"/>
    </source>
</evidence>
<accession>A0A176S1H6</accession>
<keyword evidence="2" id="KW-1185">Reference proteome</keyword>
<organism evidence="1 2">
    <name type="scientific">Candidatus Thiomargarita nelsonii</name>
    <dbReference type="NCBI Taxonomy" id="1003181"/>
    <lineage>
        <taxon>Bacteria</taxon>
        <taxon>Pseudomonadati</taxon>
        <taxon>Pseudomonadota</taxon>
        <taxon>Gammaproteobacteria</taxon>
        <taxon>Thiotrichales</taxon>
        <taxon>Thiotrichaceae</taxon>
        <taxon>Thiomargarita</taxon>
    </lineage>
</organism>
<protein>
    <submittedName>
        <fullName evidence="1">Uncharacterized protein</fullName>
    </submittedName>
</protein>
<evidence type="ECO:0000313" key="1">
    <source>
        <dbReference type="EMBL" id="OAD21769.1"/>
    </source>
</evidence>
<sequence length="52" mass="6084">MTMTIPSQNQKCYRKWLISNVHDTESDLAKVLYDDKYNELVVDDTGTKIFSQ</sequence>
<gene>
    <name evidence="1" type="ORF">THIOM_002453</name>
</gene>
<proteinExistence type="predicted"/>
<dbReference type="AlphaFoldDB" id="A0A176S1H6"/>